<feature type="transmembrane region" description="Helical" evidence="8">
    <location>
        <begin position="440"/>
        <end position="461"/>
    </location>
</feature>
<dbReference type="InterPro" id="IPR023365">
    <property type="entry name" value="Sortase_dom-sf"/>
</dbReference>
<evidence type="ECO:0000256" key="2">
    <source>
        <dbReference type="ARBA" id="ARBA00022448"/>
    </source>
</evidence>
<protein>
    <recommendedName>
        <fullName evidence="9">Scaffold protein Nfu/NifU N-terminal domain-containing protein</fullName>
    </recommendedName>
</protein>
<comment type="caution">
    <text evidence="10">The sequence shown here is derived from an EMBL/GenBank/DDBJ whole genome shotgun (WGS) entry which is preliminary data.</text>
</comment>
<dbReference type="InterPro" id="IPR005754">
    <property type="entry name" value="Sortase"/>
</dbReference>
<dbReference type="NCBIfam" id="TIGR01076">
    <property type="entry name" value="sortase_fam"/>
    <property type="match status" value="1"/>
</dbReference>
<evidence type="ECO:0000256" key="8">
    <source>
        <dbReference type="SAM" id="Phobius"/>
    </source>
</evidence>
<dbReference type="GO" id="GO:0015171">
    <property type="term" value="F:amino acid transmembrane transporter activity"/>
    <property type="evidence" value="ECO:0007669"/>
    <property type="project" value="TreeGrafter"/>
</dbReference>
<dbReference type="InterPro" id="IPR004841">
    <property type="entry name" value="AA-permease/SLC12A_dom"/>
</dbReference>
<dbReference type="InterPro" id="IPR004155">
    <property type="entry name" value="PBS_lyase_HEAT"/>
</dbReference>
<dbReference type="Gene3D" id="3.30.1370.70">
    <property type="entry name" value="Scaffold protein Nfu/NifU, N-terminal domain"/>
    <property type="match status" value="1"/>
</dbReference>
<feature type="domain" description="Scaffold protein Nfu/NifU N-terminal" evidence="9">
    <location>
        <begin position="1"/>
        <end position="73"/>
    </location>
</feature>
<dbReference type="GO" id="GO:0016787">
    <property type="term" value="F:hydrolase activity"/>
    <property type="evidence" value="ECO:0007669"/>
    <property type="project" value="UniProtKB-KW"/>
</dbReference>
<evidence type="ECO:0000256" key="7">
    <source>
        <dbReference type="ARBA" id="ARBA00023136"/>
    </source>
</evidence>
<dbReference type="EMBL" id="AOFI03000010">
    <property type="protein sequence ID" value="KAF4324992.1"/>
    <property type="molecule type" value="Genomic_DNA"/>
</dbReference>
<dbReference type="Pfam" id="PF04203">
    <property type="entry name" value="Sortase"/>
    <property type="match status" value="1"/>
</dbReference>
<evidence type="ECO:0000256" key="1">
    <source>
        <dbReference type="ARBA" id="ARBA00004141"/>
    </source>
</evidence>
<dbReference type="Proteomes" id="UP000702964">
    <property type="component" value="Unassembled WGS sequence"/>
</dbReference>
<feature type="transmembrane region" description="Helical" evidence="8">
    <location>
        <begin position="523"/>
        <end position="544"/>
    </location>
</feature>
<evidence type="ECO:0000256" key="6">
    <source>
        <dbReference type="ARBA" id="ARBA00022989"/>
    </source>
</evidence>
<dbReference type="Gene3D" id="1.20.1740.10">
    <property type="entry name" value="Amino acid/polyamine transporter I"/>
    <property type="match status" value="1"/>
</dbReference>
<dbReference type="Pfam" id="PF00324">
    <property type="entry name" value="AA_permease"/>
    <property type="match status" value="2"/>
</dbReference>
<keyword evidence="6 8" id="KW-1133">Transmembrane helix</keyword>
<dbReference type="CDD" id="cd06166">
    <property type="entry name" value="Sortase_D_2"/>
    <property type="match status" value="1"/>
</dbReference>
<dbReference type="GO" id="GO:0016020">
    <property type="term" value="C:membrane"/>
    <property type="evidence" value="ECO:0007669"/>
    <property type="project" value="UniProtKB-SubCell"/>
</dbReference>
<keyword evidence="2" id="KW-0813">Transport</keyword>
<dbReference type="SMART" id="SM00567">
    <property type="entry name" value="EZ_HEAT"/>
    <property type="match status" value="1"/>
</dbReference>
<keyword evidence="4" id="KW-0378">Hydrolase</keyword>
<dbReference type="Gene3D" id="1.25.10.10">
    <property type="entry name" value="Leucine-rich Repeat Variant"/>
    <property type="match status" value="1"/>
</dbReference>
<sequence length="728" mass="80359">MMLHLDERLEDGIRRTYTLDNERSAPAFIRQMLHIPGVKSVFHTTDFVALDRKGNADWSVILGEVQSRLGQQGIDLDWIESEDASGEHFGEAQVFVQFFRGVPMQIRVKAGAKEERISLSDRFVKAVTEVASATLIKERKLSDYGVRYGELPEIAREVEQELEAAYPPERLERVIQQAIEHGTNAEEFVEHRRQLDGAELEEALNSEDWNVRYAAFDGMEPTAERLPLVAQALHDSKMQIRRLAVVYLGDIRTPEAMELLYEALQDSSPAYAERRSVSMQDRNNQTTTGPTLKKGLRARHMTMIALGGSIGTGLFLASGTAISNAGPGGALIAYAAVGIMVFFLMTSLGELATFMPDSGSFNTYAARFVDPALGFAMGWNFWYNWAVTIAAELAAATVLIKYWFPDSSSMLWSLLFLVLIFALNVLSVKGYGESEYWFAIIKVATVIIFLTVGVLMIFGIIGGEAVGFSNFTVGDAPFHGGFFAVLGVFMAAGFSFQGTELIGVAAGESENPRKNVPRAIRQVFWRILIFYILAITVISLIIPYTHPDLLKGDLNNIGVTGNSGMYASSRVLYALARDGKAPRFLGRLNKKGIPMNALLMTTADPASIDDDTEYKEQEGYPHALGVITIDEIDVQLPILEDATESNMKVAATHLVETARIGTEGNAAIAAHRAHKKGRLFNRMGELEIGDWIKVTLADQTHIQYKVDQISVVEPTDLSVLEDPHLGQM</sequence>
<dbReference type="InterPro" id="IPR025989">
    <property type="entry name" value="Virulence_F_dom"/>
</dbReference>
<dbReference type="InterPro" id="IPR016024">
    <property type="entry name" value="ARM-type_fold"/>
</dbReference>
<evidence type="ECO:0000313" key="10">
    <source>
        <dbReference type="EMBL" id="KAF4324992.1"/>
    </source>
</evidence>
<evidence type="ECO:0000313" key="11">
    <source>
        <dbReference type="Proteomes" id="UP000702964"/>
    </source>
</evidence>
<dbReference type="AlphaFoldDB" id="A0A8J4SC86"/>
<dbReference type="InterPro" id="IPR004840">
    <property type="entry name" value="Amino_acid_permease_CS"/>
</dbReference>
<dbReference type="SUPFAM" id="SSF48371">
    <property type="entry name" value="ARM repeat"/>
    <property type="match status" value="1"/>
</dbReference>
<evidence type="ECO:0000256" key="4">
    <source>
        <dbReference type="ARBA" id="ARBA00022801"/>
    </source>
</evidence>
<proteinExistence type="predicted"/>
<dbReference type="PROSITE" id="PS00218">
    <property type="entry name" value="AMINO_ACID_PERMEASE_1"/>
    <property type="match status" value="1"/>
</dbReference>
<keyword evidence="3 8" id="KW-0812">Transmembrane</keyword>
<evidence type="ECO:0000256" key="5">
    <source>
        <dbReference type="ARBA" id="ARBA00022970"/>
    </source>
</evidence>
<dbReference type="InterPro" id="IPR036498">
    <property type="entry name" value="Nfu/NifU_N_sf"/>
</dbReference>
<dbReference type="Pfam" id="PF13646">
    <property type="entry name" value="HEAT_2"/>
    <property type="match status" value="1"/>
</dbReference>
<evidence type="ECO:0000256" key="3">
    <source>
        <dbReference type="ARBA" id="ARBA00022692"/>
    </source>
</evidence>
<dbReference type="SMART" id="SM00932">
    <property type="entry name" value="Nfu_N"/>
    <property type="match status" value="1"/>
</dbReference>
<name>A0A8J4SC86_9STRA</name>
<dbReference type="InterPro" id="IPR050524">
    <property type="entry name" value="APC_YAT"/>
</dbReference>
<dbReference type="Pfam" id="PF13769">
    <property type="entry name" value="Virulence_fact"/>
    <property type="match status" value="1"/>
</dbReference>
<feature type="transmembrane region" description="Helical" evidence="8">
    <location>
        <begin position="328"/>
        <end position="348"/>
    </location>
</feature>
<dbReference type="Gene3D" id="2.40.260.10">
    <property type="entry name" value="Sortase"/>
    <property type="match status" value="1"/>
</dbReference>
<dbReference type="SUPFAM" id="SSF63817">
    <property type="entry name" value="Sortase"/>
    <property type="match status" value="1"/>
</dbReference>
<dbReference type="Pfam" id="PF08712">
    <property type="entry name" value="Nfu_N"/>
    <property type="match status" value="1"/>
</dbReference>
<organism evidence="10 11">
    <name type="scientific">Phytophthora kernoviae 00238/432</name>
    <dbReference type="NCBI Taxonomy" id="1284355"/>
    <lineage>
        <taxon>Eukaryota</taxon>
        <taxon>Sar</taxon>
        <taxon>Stramenopiles</taxon>
        <taxon>Oomycota</taxon>
        <taxon>Peronosporomycetes</taxon>
        <taxon>Peronosporales</taxon>
        <taxon>Peronosporaceae</taxon>
        <taxon>Phytophthora</taxon>
    </lineage>
</organism>
<reference evidence="10" key="1">
    <citation type="journal article" date="2015" name="Genom Data">
        <title>Draft genome sequences of Phytophthora kernoviae and Phytophthora ramorum lineage EU2 from Scotland.</title>
        <authorList>
            <person name="Sambles C."/>
            <person name="Schlenzig A."/>
            <person name="O'Neill P."/>
            <person name="Grant M."/>
            <person name="Studholme D.J."/>
        </authorList>
    </citation>
    <scope>NUCLEOTIDE SEQUENCE</scope>
    <source>
        <strain evidence="10">00238/432</strain>
    </source>
</reference>
<evidence type="ECO:0000259" key="9">
    <source>
        <dbReference type="SMART" id="SM00932"/>
    </source>
</evidence>
<dbReference type="FunFam" id="1.20.1740.10:FF:000001">
    <property type="entry name" value="Amino acid permease"/>
    <property type="match status" value="1"/>
</dbReference>
<keyword evidence="5" id="KW-0029">Amino-acid transport</keyword>
<reference evidence="10" key="2">
    <citation type="submission" date="2020-02" db="EMBL/GenBank/DDBJ databases">
        <authorList>
            <person name="Studholme D.J."/>
        </authorList>
    </citation>
    <scope>NUCLEOTIDE SEQUENCE</scope>
    <source>
        <strain evidence="10">00238/432</strain>
    </source>
</reference>
<dbReference type="PANTHER" id="PTHR43341:SF1">
    <property type="entry name" value="GENERAL AMINO-ACID PERMEASE GAP1"/>
    <property type="match status" value="1"/>
</dbReference>
<feature type="transmembrane region" description="Helical" evidence="8">
    <location>
        <begin position="382"/>
        <end position="404"/>
    </location>
</feature>
<comment type="subcellular location">
    <subcellularLocation>
        <location evidence="1">Membrane</location>
        <topology evidence="1">Multi-pass membrane protein</topology>
    </subcellularLocation>
</comment>
<accession>A0A8J4SC86</accession>
<feature type="transmembrane region" description="Helical" evidence="8">
    <location>
        <begin position="303"/>
        <end position="322"/>
    </location>
</feature>
<dbReference type="InterPro" id="IPR042000">
    <property type="entry name" value="Sortase_D_2"/>
</dbReference>
<feature type="transmembrane region" description="Helical" evidence="8">
    <location>
        <begin position="481"/>
        <end position="502"/>
    </location>
</feature>
<keyword evidence="7 8" id="KW-0472">Membrane</keyword>
<dbReference type="InterPro" id="IPR014824">
    <property type="entry name" value="Nfu/NifU_N"/>
</dbReference>
<dbReference type="InterPro" id="IPR011989">
    <property type="entry name" value="ARM-like"/>
</dbReference>
<gene>
    <name evidence="10" type="ORF">G195_001710</name>
</gene>
<dbReference type="SUPFAM" id="SSF110836">
    <property type="entry name" value="Hypothetical protein SAV1430"/>
    <property type="match status" value="1"/>
</dbReference>
<dbReference type="PANTHER" id="PTHR43341">
    <property type="entry name" value="AMINO ACID PERMEASE"/>
    <property type="match status" value="1"/>
</dbReference>
<feature type="transmembrane region" description="Helical" evidence="8">
    <location>
        <begin position="410"/>
        <end position="428"/>
    </location>
</feature>